<name>A0A923HAA6_9FLAO</name>
<keyword evidence="3" id="KW-1185">Reference proteome</keyword>
<dbReference type="PIRSF" id="PIRSF005522">
    <property type="entry name" value="UCP005522"/>
    <property type="match status" value="1"/>
</dbReference>
<protein>
    <submittedName>
        <fullName evidence="2">Circularly permuted type 2 ATP-grasp protein</fullName>
    </submittedName>
</protein>
<dbReference type="Gene3D" id="3.40.50.11290">
    <property type="match status" value="1"/>
</dbReference>
<evidence type="ECO:0000313" key="2">
    <source>
        <dbReference type="EMBL" id="MBC3757977.1"/>
    </source>
</evidence>
<gene>
    <name evidence="2" type="ORF">H7U19_06150</name>
</gene>
<dbReference type="RefSeq" id="WP_186560204.1">
    <property type="nucleotide sequence ID" value="NZ_JACNMF010000002.1"/>
</dbReference>
<dbReference type="Gene3D" id="3.30.1490.270">
    <property type="match status" value="1"/>
</dbReference>
<dbReference type="PANTHER" id="PTHR34595:SF7">
    <property type="entry name" value="SLL1039 PROTEIN"/>
    <property type="match status" value="1"/>
</dbReference>
<dbReference type="AlphaFoldDB" id="A0A923HAA6"/>
<dbReference type="PANTHER" id="PTHR34595">
    <property type="entry name" value="BLR5612 PROTEIN"/>
    <property type="match status" value="1"/>
</dbReference>
<sequence length="480" mass="54488">MHNSPLFSSYDFLKDTWDEMYTNDAKLRLQYQTIIDYLKKTPIDELRKKEDLSKTLFMNQGVTFTVYSDKKGIEKIFPFDILPRIITHDEWAKIEKGIKQRLIALNLFIKDIYHDQFILKDKVIPSELIYSCPYFLREMKDLAPPFDIYTHISGIDLIRNNDGEFYVLEDNLRTPSGVSYMLENREISKRIFPGVLPQNNVLSVSNYPDLLYKKLQGCSNQSNPNVVLLTPGIYNSAYYEHTTLARMMGIELVEGTDLVVNNHFVYMKTTNGLKRVDVIYRRVDDDFLDPLEFNPNSVLGVAGIMSAYRKGNVTIVNAPGTGVADDKAIYIFVPDMIRYYLNEEPILKNIETYQLGKPDELEHVKKNISKMVIKKTDGSGGYGMLMGHEASEKEVADYFKVVKQNPSAFIAQPILRLSTAPCFIDGTLSPRCVDLRPFALYGPDGIDICPGGLTRVALKKGSLVVNSSQGGGSKDTWVIK</sequence>
<organism evidence="2 3">
    <name type="scientific">Hyunsoonleella aquatilis</name>
    <dbReference type="NCBI Taxonomy" id="2762758"/>
    <lineage>
        <taxon>Bacteria</taxon>
        <taxon>Pseudomonadati</taxon>
        <taxon>Bacteroidota</taxon>
        <taxon>Flavobacteriia</taxon>
        <taxon>Flavobacteriales</taxon>
        <taxon>Flavobacteriaceae</taxon>
    </lineage>
</organism>
<dbReference type="EMBL" id="JACNMF010000002">
    <property type="protein sequence ID" value="MBC3757977.1"/>
    <property type="molecule type" value="Genomic_DNA"/>
</dbReference>
<evidence type="ECO:0000259" key="1">
    <source>
        <dbReference type="Pfam" id="PF14403"/>
    </source>
</evidence>
<evidence type="ECO:0000313" key="3">
    <source>
        <dbReference type="Proteomes" id="UP000656244"/>
    </source>
</evidence>
<accession>A0A923HAA6</accession>
<dbReference type="SUPFAM" id="SSF56059">
    <property type="entry name" value="Glutathione synthetase ATP-binding domain-like"/>
    <property type="match status" value="1"/>
</dbReference>
<reference evidence="2" key="1">
    <citation type="submission" date="2020-08" db="EMBL/GenBank/DDBJ databases">
        <title>Hyunsoonleella sp. strain SJ7 genome sequencing and assembly.</title>
        <authorList>
            <person name="Kim I."/>
        </authorList>
    </citation>
    <scope>NUCLEOTIDE SEQUENCE</scope>
    <source>
        <strain evidence="2">SJ7</strain>
    </source>
</reference>
<dbReference type="InterPro" id="IPR051680">
    <property type="entry name" value="ATP-dep_Glu-Cys_Ligase-2"/>
</dbReference>
<dbReference type="InterPro" id="IPR025841">
    <property type="entry name" value="CP_ATPgrasp_2"/>
</dbReference>
<comment type="caution">
    <text evidence="2">The sequence shown here is derived from an EMBL/GenBank/DDBJ whole genome shotgun (WGS) entry which is preliminary data.</text>
</comment>
<dbReference type="Pfam" id="PF14403">
    <property type="entry name" value="CP_ATPgrasp_2"/>
    <property type="match status" value="1"/>
</dbReference>
<proteinExistence type="predicted"/>
<dbReference type="Proteomes" id="UP000656244">
    <property type="component" value="Unassembled WGS sequence"/>
</dbReference>
<feature type="domain" description="Circularly permuted ATP-grasp type 2" evidence="1">
    <location>
        <begin position="83"/>
        <end position="457"/>
    </location>
</feature>
<dbReference type="InterPro" id="IPR016450">
    <property type="entry name" value="UCP005522"/>
</dbReference>